<keyword evidence="6 15" id="KW-1133">Transmembrane helix</keyword>
<comment type="pathway">
    <text evidence="2">Lipid metabolism.</text>
</comment>
<proteinExistence type="inferred from homology"/>
<dbReference type="Pfam" id="PF11779">
    <property type="entry name" value="SPT_ssu-like"/>
    <property type="match status" value="1"/>
</dbReference>
<keyword evidence="16" id="KW-0808">Transferase</keyword>
<dbReference type="PANTHER" id="PTHR28612">
    <property type="entry name" value="SERINE PALMITOYLTRANSFERASE SMALL SUBUNIT B"/>
    <property type="match status" value="1"/>
</dbReference>
<dbReference type="GO" id="GO:0006665">
    <property type="term" value="P:sphingolipid metabolic process"/>
    <property type="evidence" value="ECO:0007669"/>
    <property type="project" value="UniProtKB-KW"/>
</dbReference>
<evidence type="ECO:0000256" key="2">
    <source>
        <dbReference type="ARBA" id="ARBA00005189"/>
    </source>
</evidence>
<dbReference type="InterPro" id="IPR024512">
    <property type="entry name" value="Ser_palmitoyltrfase_ssu-like"/>
</dbReference>
<dbReference type="EMBL" id="GFDG01003950">
    <property type="protein sequence ID" value="JAV14849.1"/>
    <property type="molecule type" value="Transcribed_RNA"/>
</dbReference>
<protein>
    <recommendedName>
        <fullName evidence="10">Serine palmitoyltransferase small subunit B</fullName>
    </recommendedName>
    <alternativeName>
        <fullName evidence="12">Protein ADMP</fullName>
    </alternativeName>
    <alternativeName>
        <fullName evidence="11">Small subunit of serine palmitoyltransferase B</fullName>
    </alternativeName>
</protein>
<evidence type="ECO:0000256" key="5">
    <source>
        <dbReference type="ARBA" id="ARBA00022919"/>
    </source>
</evidence>
<reference evidence="16" key="1">
    <citation type="submission" date="2017-01" db="EMBL/GenBank/DDBJ databases">
        <title>An insight into the sialome and mialome of the horn fly, Haematobia irritans.</title>
        <authorList>
            <person name="Breijo M."/>
            <person name="Boiani M."/>
            <person name="Ures X."/>
            <person name="Rocha S."/>
            <person name="Sequeira M."/>
            <person name="Ribeiro J.M."/>
        </authorList>
    </citation>
    <scope>NUCLEOTIDE SEQUENCE</scope>
</reference>
<evidence type="ECO:0000256" key="8">
    <source>
        <dbReference type="ARBA" id="ARBA00023136"/>
    </source>
</evidence>
<comment type="similarity">
    <text evidence="9">Belongs to the SPTSS family. SPTSSB subfamily.</text>
</comment>
<evidence type="ECO:0000256" key="11">
    <source>
        <dbReference type="ARBA" id="ARBA00041982"/>
    </source>
</evidence>
<comment type="subcellular location">
    <subcellularLocation>
        <location evidence="1">Endoplasmic reticulum membrane</location>
        <topology evidence="1">Multi-pass membrane protein</topology>
    </subcellularLocation>
</comment>
<evidence type="ECO:0000256" key="14">
    <source>
        <dbReference type="ARBA" id="ARBA00046416"/>
    </source>
</evidence>
<name>A0A1L8E8C1_HAEIR</name>
<dbReference type="GO" id="GO:0016740">
    <property type="term" value="F:transferase activity"/>
    <property type="evidence" value="ECO:0007669"/>
    <property type="project" value="UniProtKB-KW"/>
</dbReference>
<keyword evidence="7" id="KW-0443">Lipid metabolism</keyword>
<dbReference type="GO" id="GO:0005789">
    <property type="term" value="C:endoplasmic reticulum membrane"/>
    <property type="evidence" value="ECO:0007669"/>
    <property type="project" value="UniProtKB-SubCell"/>
</dbReference>
<evidence type="ECO:0000256" key="15">
    <source>
        <dbReference type="SAM" id="Phobius"/>
    </source>
</evidence>
<keyword evidence="5" id="KW-0746">Sphingolipid metabolism</keyword>
<keyword evidence="4" id="KW-0256">Endoplasmic reticulum</keyword>
<dbReference type="PANTHER" id="PTHR28612:SF1">
    <property type="entry name" value="SERINE PALMITOYLTRANSFERASE SMALL SUBUNIT B"/>
    <property type="match status" value="1"/>
</dbReference>
<dbReference type="AlphaFoldDB" id="A0A1L8E8C1"/>
<evidence type="ECO:0000256" key="6">
    <source>
        <dbReference type="ARBA" id="ARBA00022989"/>
    </source>
</evidence>
<evidence type="ECO:0000256" key="7">
    <source>
        <dbReference type="ARBA" id="ARBA00023098"/>
    </source>
</evidence>
<accession>A0A1L8E8C1</accession>
<evidence type="ECO:0000256" key="10">
    <source>
        <dbReference type="ARBA" id="ARBA00041140"/>
    </source>
</evidence>
<evidence type="ECO:0000256" key="1">
    <source>
        <dbReference type="ARBA" id="ARBA00004477"/>
    </source>
</evidence>
<sequence length="89" mass="10544">MFSIVKESFNRFIRYIKWLHMLYELNTYLSMCEPWEKVFLNCLFAVTLGIVLYSTFVYIPPYLYTLIKYITPGVPLISDSLIVTTDNDL</sequence>
<evidence type="ECO:0000256" key="9">
    <source>
        <dbReference type="ARBA" id="ARBA00038059"/>
    </source>
</evidence>
<comment type="subunit">
    <text evidence="14">Component of the serine palmitoyltransferase (SPT) complex, which is composed of SPTLC1, SPTLC2 or SPTLC3 and SPTSSA or SPTSSB. The heterodimer consisting of SPTLC1 and SPTLC2/SPTLC3 forms the catalytic core of the enzyme, while SPTSSA or SPTSSB subunits determine substrate specificity. SPT also interacts with ORMDL proteins, especially ORMDL3, which negatively regulate SPT activity in the presence of ceramides.</text>
</comment>
<comment type="function">
    <text evidence="13">Component of the serine palmitoyltransferase multisubunit enzyme (SPT) that catalyzes the initial and rate-limiting step in sphingolipid biosynthesis by condensing L-serine and activated acyl-CoA (most commonly palmitoyl-CoA) to form long-chain bases. The SPT complex is composed of SPTLC1, SPTLC2 or SPTLC3 and SPTSSA or SPTSSB. Within this complex, the heterodimer consisting of SPTLC1 and SPTLC2/SPTLC3 forms the catalytic core. Within the SPT complex, SPTSSB stimulates the catalytic activity and plays a role in substrate specificity. SPT complexes with this subunit showing a preference for longer acyl-CoAs. The SPTLC1-SPTLC2-SPTSSB complex shows a strong preference for C18-CoA substrate, while the SPTLC1-SPTLC3-SPTSSB isozyme displays an ability to use a broader range of acyl-CoAs, without apparent preference.</text>
</comment>
<evidence type="ECO:0000256" key="13">
    <source>
        <dbReference type="ARBA" id="ARBA00045772"/>
    </source>
</evidence>
<feature type="transmembrane region" description="Helical" evidence="15">
    <location>
        <begin position="38"/>
        <end position="59"/>
    </location>
</feature>
<evidence type="ECO:0000256" key="3">
    <source>
        <dbReference type="ARBA" id="ARBA00022692"/>
    </source>
</evidence>
<keyword evidence="8 15" id="KW-0472">Membrane</keyword>
<keyword evidence="3 15" id="KW-0812">Transmembrane</keyword>
<evidence type="ECO:0000313" key="16">
    <source>
        <dbReference type="EMBL" id="JAV14849.1"/>
    </source>
</evidence>
<evidence type="ECO:0000256" key="12">
    <source>
        <dbReference type="ARBA" id="ARBA00042334"/>
    </source>
</evidence>
<organism evidence="16">
    <name type="scientific">Haematobia irritans</name>
    <name type="common">Horn fly</name>
    <name type="synonym">Conops irritans</name>
    <dbReference type="NCBI Taxonomy" id="7368"/>
    <lineage>
        <taxon>Eukaryota</taxon>
        <taxon>Metazoa</taxon>
        <taxon>Ecdysozoa</taxon>
        <taxon>Arthropoda</taxon>
        <taxon>Hexapoda</taxon>
        <taxon>Insecta</taxon>
        <taxon>Pterygota</taxon>
        <taxon>Neoptera</taxon>
        <taxon>Endopterygota</taxon>
        <taxon>Diptera</taxon>
        <taxon>Brachycera</taxon>
        <taxon>Muscomorpha</taxon>
        <taxon>Muscoidea</taxon>
        <taxon>Muscidae</taxon>
        <taxon>Haematobia</taxon>
    </lineage>
</organism>
<evidence type="ECO:0000256" key="4">
    <source>
        <dbReference type="ARBA" id="ARBA00022824"/>
    </source>
</evidence>